<dbReference type="InterPro" id="IPR006674">
    <property type="entry name" value="HD_domain"/>
</dbReference>
<dbReference type="STRING" id="1850254.LPB137_09380"/>
<keyword evidence="3 8" id="KW-0255">Endonuclease</keyword>
<dbReference type="PROSITE" id="PS51831">
    <property type="entry name" value="HD"/>
    <property type="match status" value="1"/>
</dbReference>
<dbReference type="InterPro" id="IPR006675">
    <property type="entry name" value="HDIG_dom"/>
</dbReference>
<reference evidence="12 13" key="1">
    <citation type="submission" date="2017-01" db="EMBL/GenBank/DDBJ databases">
        <title>Genome sequencing of Arcobacter sp. LPB0137.</title>
        <authorList>
            <person name="Lee G.-W."/>
            <person name="Yi H."/>
        </authorList>
    </citation>
    <scope>NUCLEOTIDE SEQUENCE [LARGE SCALE GENOMIC DNA]</scope>
    <source>
        <strain evidence="12 13">LPB0137</strain>
    </source>
</reference>
<evidence type="ECO:0000256" key="5">
    <source>
        <dbReference type="ARBA" id="ARBA00022884"/>
    </source>
</evidence>
<dbReference type="Pfam" id="PF00013">
    <property type="entry name" value="KH_1"/>
    <property type="match status" value="1"/>
</dbReference>
<dbReference type="RefSeq" id="WP_076087373.1">
    <property type="nucleotide sequence ID" value="NZ_CP019070.1"/>
</dbReference>
<dbReference type="GO" id="GO:0003723">
    <property type="term" value="F:RNA binding"/>
    <property type="evidence" value="ECO:0007669"/>
    <property type="project" value="UniProtKB-UniRule"/>
</dbReference>
<dbReference type="GO" id="GO:0004521">
    <property type="term" value="F:RNA endonuclease activity"/>
    <property type="evidence" value="ECO:0007669"/>
    <property type="project" value="UniProtKB-UniRule"/>
</dbReference>
<dbReference type="PANTHER" id="PTHR12826">
    <property type="entry name" value="RIBONUCLEASE Y"/>
    <property type="match status" value="1"/>
</dbReference>
<dbReference type="InterPro" id="IPR004087">
    <property type="entry name" value="KH_dom"/>
</dbReference>
<dbReference type="CDD" id="cd00077">
    <property type="entry name" value="HDc"/>
    <property type="match status" value="1"/>
</dbReference>
<dbReference type="GO" id="GO:0016787">
    <property type="term" value="F:hydrolase activity"/>
    <property type="evidence" value="ECO:0007669"/>
    <property type="project" value="UniProtKB-KW"/>
</dbReference>
<dbReference type="CDD" id="cd22431">
    <property type="entry name" value="KH-I_RNaseY"/>
    <property type="match status" value="1"/>
</dbReference>
<dbReference type="InterPro" id="IPR022711">
    <property type="entry name" value="RNase_Y_N"/>
</dbReference>
<dbReference type="AlphaFoldDB" id="A0A1P8KNA3"/>
<keyword evidence="13" id="KW-1185">Reference proteome</keyword>
<dbReference type="KEGG" id="alp:LPB137_09380"/>
<protein>
    <recommendedName>
        <fullName evidence="8 9">Ribonuclease Y</fullName>
        <shortName evidence="8">RNase Y</shortName>
        <ecNumber evidence="8 9">3.1.-.-</ecNumber>
    </recommendedName>
</protein>
<keyword evidence="1" id="KW-0812">Transmembrane</keyword>
<evidence type="ECO:0000259" key="11">
    <source>
        <dbReference type="PROSITE" id="PS51831"/>
    </source>
</evidence>
<keyword evidence="10" id="KW-0175">Coiled coil</keyword>
<dbReference type="GO" id="GO:0005886">
    <property type="term" value="C:plasma membrane"/>
    <property type="evidence" value="ECO:0007669"/>
    <property type="project" value="UniProtKB-UniRule"/>
</dbReference>
<evidence type="ECO:0000256" key="8">
    <source>
        <dbReference type="HAMAP-Rule" id="MF_00335"/>
    </source>
</evidence>
<dbReference type="InterPro" id="IPR036612">
    <property type="entry name" value="KH_dom_type_1_sf"/>
</dbReference>
<dbReference type="GO" id="GO:0006402">
    <property type="term" value="P:mRNA catabolic process"/>
    <property type="evidence" value="ECO:0007669"/>
    <property type="project" value="UniProtKB-UniRule"/>
</dbReference>
<dbReference type="OrthoDB" id="9803205at2"/>
<dbReference type="SUPFAM" id="SSF54791">
    <property type="entry name" value="Eukaryotic type KH-domain (KH-domain type I)"/>
    <property type="match status" value="1"/>
</dbReference>
<keyword evidence="7" id="KW-0472">Membrane</keyword>
<evidence type="ECO:0000256" key="6">
    <source>
        <dbReference type="ARBA" id="ARBA00022989"/>
    </source>
</evidence>
<keyword evidence="6" id="KW-1133">Transmembrane helix</keyword>
<comment type="function">
    <text evidence="8">Endoribonuclease that initiates mRNA decay.</text>
</comment>
<evidence type="ECO:0000256" key="2">
    <source>
        <dbReference type="ARBA" id="ARBA00022722"/>
    </source>
</evidence>
<dbReference type="PROSITE" id="PS50084">
    <property type="entry name" value="KH_TYPE_1"/>
    <property type="match status" value="1"/>
</dbReference>
<name>A0A1P8KNA3_9BACT</name>
<feature type="domain" description="HD" evidence="11">
    <location>
        <begin position="330"/>
        <end position="423"/>
    </location>
</feature>
<evidence type="ECO:0000256" key="1">
    <source>
        <dbReference type="ARBA" id="ARBA00022692"/>
    </source>
</evidence>
<dbReference type="Gene3D" id="1.10.3210.10">
    <property type="entry name" value="Hypothetical protein af1432"/>
    <property type="match status" value="1"/>
</dbReference>
<keyword evidence="4 8" id="KW-0378">Hydrolase</keyword>
<dbReference type="SMART" id="SM00322">
    <property type="entry name" value="KH"/>
    <property type="match status" value="1"/>
</dbReference>
<evidence type="ECO:0000256" key="9">
    <source>
        <dbReference type="NCBIfam" id="TIGR03319"/>
    </source>
</evidence>
<dbReference type="SUPFAM" id="SSF109604">
    <property type="entry name" value="HD-domain/PDEase-like"/>
    <property type="match status" value="1"/>
</dbReference>
<evidence type="ECO:0000313" key="13">
    <source>
        <dbReference type="Proteomes" id="UP000186074"/>
    </source>
</evidence>
<keyword evidence="2 8" id="KW-0540">Nuclease</keyword>
<feature type="coiled-coil region" evidence="10">
    <location>
        <begin position="67"/>
        <end position="109"/>
    </location>
</feature>
<dbReference type="InterPro" id="IPR017705">
    <property type="entry name" value="Ribonuclease_Y"/>
</dbReference>
<evidence type="ECO:0000256" key="4">
    <source>
        <dbReference type="ARBA" id="ARBA00022801"/>
    </source>
</evidence>
<gene>
    <name evidence="8" type="primary">rny</name>
    <name evidence="12" type="ORF">LPB137_09380</name>
</gene>
<accession>A0A1P8KNA3</accession>
<dbReference type="Pfam" id="PF01966">
    <property type="entry name" value="HD"/>
    <property type="match status" value="1"/>
</dbReference>
<dbReference type="EC" id="3.1.-.-" evidence="8 9"/>
<sequence length="514" mass="57559">MEYIIGCIAVAIISALLSIIVVRKIDKAKFQVFIEQAKAKAKVIEHEAEVSLKDSQLKAKIECDKEFKNARRDYDTMLAKIEKKERELNEHLESELKIIKSEKEEIVEKNKKITTIKEGLEAQKRTYETKTLEAIKILENACGLTVDEAKELMLEKVKEDSRAQIASIFRKKYKLAEANTKNEINNMLSHAVTRYAGEFAAERLINNLPISDDETKGKIIGKEGRNIKALEMLLGVDIIIDDTPNTITISSFNLYRRAIATKTIKDLLEDGRIQPARIEEIYNKVKIEFDKNILKEGEDVIHELGIKTMHPELVKLVGRLRYRASYGQNALAHTLEVSHLAGLLAAQMGGDAILARRAGLLHDIGKALTHDMPGSHVDLGAEICRRYDEPDTVINGIYAHHGHEEPINVESAAVCAADALSAARPGARREVLESFLKRVEEVENISTSKTGVLNAYAINAGREVRVIVKADLVNDDEAVILATEIAKEIEEKVQYPGEIKVNVIRELRAQSYAR</sequence>
<evidence type="ECO:0000256" key="3">
    <source>
        <dbReference type="ARBA" id="ARBA00022759"/>
    </source>
</evidence>
<organism evidence="12 13">
    <name type="scientific">Poseidonibacter parvus</name>
    <dbReference type="NCBI Taxonomy" id="1850254"/>
    <lineage>
        <taxon>Bacteria</taxon>
        <taxon>Pseudomonadati</taxon>
        <taxon>Campylobacterota</taxon>
        <taxon>Epsilonproteobacteria</taxon>
        <taxon>Campylobacterales</taxon>
        <taxon>Arcobacteraceae</taxon>
        <taxon>Poseidonibacter</taxon>
    </lineage>
</organism>
<evidence type="ECO:0000256" key="7">
    <source>
        <dbReference type="ARBA" id="ARBA00023136"/>
    </source>
</evidence>
<dbReference type="Pfam" id="PF12072">
    <property type="entry name" value="RNase_Y_N"/>
    <property type="match status" value="1"/>
</dbReference>
<dbReference type="PANTHER" id="PTHR12826:SF15">
    <property type="entry name" value="RIBONUCLEASE Y"/>
    <property type="match status" value="1"/>
</dbReference>
<dbReference type="Proteomes" id="UP000186074">
    <property type="component" value="Chromosome"/>
</dbReference>
<dbReference type="InterPro" id="IPR003607">
    <property type="entry name" value="HD/PDEase_dom"/>
</dbReference>
<dbReference type="InterPro" id="IPR004088">
    <property type="entry name" value="KH_dom_type_1"/>
</dbReference>
<keyword evidence="5 8" id="KW-0694">RNA-binding</keyword>
<dbReference type="EMBL" id="CP019070">
    <property type="protein sequence ID" value="APW66052.1"/>
    <property type="molecule type" value="Genomic_DNA"/>
</dbReference>
<comment type="similarity">
    <text evidence="8">Belongs to the RNase Y family.</text>
</comment>
<dbReference type="NCBIfam" id="TIGR03319">
    <property type="entry name" value="RNase_Y"/>
    <property type="match status" value="1"/>
</dbReference>
<evidence type="ECO:0000256" key="10">
    <source>
        <dbReference type="SAM" id="Coils"/>
    </source>
</evidence>
<dbReference type="NCBIfam" id="TIGR00277">
    <property type="entry name" value="HDIG"/>
    <property type="match status" value="1"/>
</dbReference>
<dbReference type="SMART" id="SM00471">
    <property type="entry name" value="HDc"/>
    <property type="match status" value="1"/>
</dbReference>
<evidence type="ECO:0000313" key="12">
    <source>
        <dbReference type="EMBL" id="APW66052.1"/>
    </source>
</evidence>
<proteinExistence type="inferred from homology"/>
<dbReference type="HAMAP" id="MF_00335">
    <property type="entry name" value="RNase_Y"/>
    <property type="match status" value="1"/>
</dbReference>